<dbReference type="InterPro" id="IPR011701">
    <property type="entry name" value="MFS"/>
</dbReference>
<keyword evidence="2" id="KW-0813">Transport</keyword>
<proteinExistence type="predicted"/>
<dbReference type="InterPro" id="IPR051084">
    <property type="entry name" value="H+-coupled_symporters"/>
</dbReference>
<evidence type="ECO:0000313" key="11">
    <source>
        <dbReference type="Proteomes" id="UP001500603"/>
    </source>
</evidence>
<accession>A0ABP9KCC8</accession>
<evidence type="ECO:0000256" key="7">
    <source>
        <dbReference type="ARBA" id="ARBA00023136"/>
    </source>
</evidence>
<feature type="transmembrane region" description="Helical" evidence="8">
    <location>
        <begin position="99"/>
        <end position="117"/>
    </location>
</feature>
<keyword evidence="7 8" id="KW-0472">Membrane</keyword>
<feature type="transmembrane region" description="Helical" evidence="8">
    <location>
        <begin position="199"/>
        <end position="218"/>
    </location>
</feature>
<evidence type="ECO:0000259" key="9">
    <source>
        <dbReference type="PROSITE" id="PS50850"/>
    </source>
</evidence>
<feature type="transmembrane region" description="Helical" evidence="8">
    <location>
        <begin position="344"/>
        <end position="369"/>
    </location>
</feature>
<evidence type="ECO:0000256" key="6">
    <source>
        <dbReference type="ARBA" id="ARBA00022989"/>
    </source>
</evidence>
<evidence type="ECO:0000256" key="3">
    <source>
        <dbReference type="ARBA" id="ARBA00022475"/>
    </source>
</evidence>
<feature type="transmembrane region" description="Helical" evidence="8">
    <location>
        <begin position="414"/>
        <end position="432"/>
    </location>
</feature>
<dbReference type="RefSeq" id="WP_345496223.1">
    <property type="nucleotide sequence ID" value="NZ_BAABJM010000002.1"/>
</dbReference>
<evidence type="ECO:0000256" key="2">
    <source>
        <dbReference type="ARBA" id="ARBA00022448"/>
    </source>
</evidence>
<dbReference type="PROSITE" id="PS50850">
    <property type="entry name" value="MFS"/>
    <property type="match status" value="1"/>
</dbReference>
<feature type="transmembrane region" description="Helical" evidence="8">
    <location>
        <begin position="39"/>
        <end position="57"/>
    </location>
</feature>
<feature type="transmembrane region" description="Helical" evidence="8">
    <location>
        <begin position="164"/>
        <end position="187"/>
    </location>
</feature>
<reference evidence="11" key="1">
    <citation type="journal article" date="2019" name="Int. J. Syst. Evol. Microbiol.">
        <title>The Global Catalogue of Microorganisms (GCM) 10K type strain sequencing project: providing services to taxonomists for standard genome sequencing and annotation.</title>
        <authorList>
            <consortium name="The Broad Institute Genomics Platform"/>
            <consortium name="The Broad Institute Genome Sequencing Center for Infectious Disease"/>
            <person name="Wu L."/>
            <person name="Ma J."/>
        </authorList>
    </citation>
    <scope>NUCLEOTIDE SEQUENCE [LARGE SCALE GENOMIC DNA]</scope>
    <source>
        <strain evidence="11">JCM 18298</strain>
    </source>
</reference>
<feature type="transmembrane region" description="Helical" evidence="8">
    <location>
        <begin position="123"/>
        <end position="143"/>
    </location>
</feature>
<feature type="transmembrane region" description="Helical" evidence="8">
    <location>
        <begin position="381"/>
        <end position="402"/>
    </location>
</feature>
<keyword evidence="4 8" id="KW-0812">Transmembrane</keyword>
<comment type="subcellular location">
    <subcellularLocation>
        <location evidence="1">Cell membrane</location>
        <topology evidence="1">Multi-pass membrane protein</topology>
    </subcellularLocation>
</comment>
<protein>
    <submittedName>
        <fullName evidence="10">MFS transporter</fullName>
    </submittedName>
</protein>
<dbReference type="PANTHER" id="PTHR43528">
    <property type="entry name" value="ALPHA-KETOGLUTARATE PERMEASE"/>
    <property type="match status" value="1"/>
</dbReference>
<gene>
    <name evidence="10" type="ORF">GCM10023318_32700</name>
</gene>
<evidence type="ECO:0000256" key="8">
    <source>
        <dbReference type="SAM" id="Phobius"/>
    </source>
</evidence>
<dbReference type="EMBL" id="BAABJM010000002">
    <property type="protein sequence ID" value="GAA5055942.1"/>
    <property type="molecule type" value="Genomic_DNA"/>
</dbReference>
<feature type="transmembrane region" description="Helical" evidence="8">
    <location>
        <begin position="63"/>
        <end position="87"/>
    </location>
</feature>
<dbReference type="Proteomes" id="UP001500603">
    <property type="component" value="Unassembled WGS sequence"/>
</dbReference>
<dbReference type="Pfam" id="PF07690">
    <property type="entry name" value="MFS_1"/>
    <property type="match status" value="1"/>
</dbReference>
<evidence type="ECO:0000313" key="10">
    <source>
        <dbReference type="EMBL" id="GAA5055942.1"/>
    </source>
</evidence>
<keyword evidence="5" id="KW-0769">Symport</keyword>
<feature type="domain" description="Major facilitator superfamily (MFS) profile" evidence="9">
    <location>
        <begin position="27"/>
        <end position="437"/>
    </location>
</feature>
<dbReference type="InterPro" id="IPR036259">
    <property type="entry name" value="MFS_trans_sf"/>
</dbReference>
<dbReference type="InterPro" id="IPR020846">
    <property type="entry name" value="MFS_dom"/>
</dbReference>
<evidence type="ECO:0000256" key="4">
    <source>
        <dbReference type="ARBA" id="ARBA00022692"/>
    </source>
</evidence>
<keyword evidence="6 8" id="KW-1133">Transmembrane helix</keyword>
<keyword evidence="3" id="KW-1003">Cell membrane</keyword>
<feature type="transmembrane region" description="Helical" evidence="8">
    <location>
        <begin position="319"/>
        <end position="338"/>
    </location>
</feature>
<feature type="transmembrane region" description="Helical" evidence="8">
    <location>
        <begin position="288"/>
        <end position="307"/>
    </location>
</feature>
<keyword evidence="11" id="KW-1185">Reference proteome</keyword>
<dbReference type="Gene3D" id="1.20.1250.20">
    <property type="entry name" value="MFS general substrate transporter like domains"/>
    <property type="match status" value="2"/>
</dbReference>
<comment type="caution">
    <text evidence="10">The sequence shown here is derived from an EMBL/GenBank/DDBJ whole genome shotgun (WGS) entry which is preliminary data.</text>
</comment>
<dbReference type="SUPFAM" id="SSF103473">
    <property type="entry name" value="MFS general substrate transporter"/>
    <property type="match status" value="1"/>
</dbReference>
<evidence type="ECO:0000256" key="5">
    <source>
        <dbReference type="ARBA" id="ARBA00022847"/>
    </source>
</evidence>
<name>A0ABP9KCC8_9NOCA</name>
<feature type="transmembrane region" description="Helical" evidence="8">
    <location>
        <begin position="253"/>
        <end position="276"/>
    </location>
</feature>
<dbReference type="PANTHER" id="PTHR43528:SF1">
    <property type="entry name" value="ALPHA-KETOGLUTARATE PERMEASE"/>
    <property type="match status" value="1"/>
</dbReference>
<organism evidence="10 11">
    <name type="scientific">Nocardia callitridis</name>
    <dbReference type="NCBI Taxonomy" id="648753"/>
    <lineage>
        <taxon>Bacteria</taxon>
        <taxon>Bacillati</taxon>
        <taxon>Actinomycetota</taxon>
        <taxon>Actinomycetes</taxon>
        <taxon>Mycobacteriales</taxon>
        <taxon>Nocardiaceae</taxon>
        <taxon>Nocardia</taxon>
    </lineage>
</organism>
<evidence type="ECO:0000256" key="1">
    <source>
        <dbReference type="ARBA" id="ARBA00004651"/>
    </source>
</evidence>
<sequence>MTDVETHPSGPVAARAPEQPNSMARRAAIAGGVGTLIEYYDFAVYGFLAVTIAPLFFPSDSSSASMLATLAVFGVAYIARPLGGIFFGRLGDRRGRRSALVITVVSMGVACGVLGLLPTHSSVGVLAPILLVLVRLAQGFSAGGEVGGAATYIAESAPRGRRGFFGSFTPIGSTLGFAVAAAVVGLVALCTTDAQMASWGWRIPFLLALPLALVCLRVRMKLEDTPEFTAMAEGRQVTKSPLLDVIRKNPLSVLRVVGVAIAMNGSGYIGLTYFSVYLIKDLEFSKDAVYWTSAVSIALACATFPLAGLLTDRFGRKPVLIGGYLAYVVIAVPAFMIMGATTSVVVVGLVYFVYMTLNGVVQVPAFPLFTELFPRTVRYTGVSLGFNIGTIAAGGTAPYVAAQLVGSTGSAMSPAYWVMGVCAIGLLTVATIRETGRAELPA</sequence>